<organism evidence="1">
    <name type="scientific">marine sediment metagenome</name>
    <dbReference type="NCBI Taxonomy" id="412755"/>
    <lineage>
        <taxon>unclassified sequences</taxon>
        <taxon>metagenomes</taxon>
        <taxon>ecological metagenomes</taxon>
    </lineage>
</organism>
<reference evidence="1" key="1">
    <citation type="journal article" date="2014" name="Front. Microbiol.">
        <title>High frequency of phylogenetically diverse reductive dehalogenase-homologous genes in deep subseafloor sedimentary metagenomes.</title>
        <authorList>
            <person name="Kawai M."/>
            <person name="Futagami T."/>
            <person name="Toyoda A."/>
            <person name="Takaki Y."/>
            <person name="Nishi S."/>
            <person name="Hori S."/>
            <person name="Arai W."/>
            <person name="Tsubouchi T."/>
            <person name="Morono Y."/>
            <person name="Uchiyama I."/>
            <person name="Ito T."/>
            <person name="Fujiyama A."/>
            <person name="Inagaki F."/>
            <person name="Takami H."/>
        </authorList>
    </citation>
    <scope>NUCLEOTIDE SEQUENCE</scope>
    <source>
        <strain evidence="1">Expedition CK06-06</strain>
    </source>
</reference>
<dbReference type="Gene3D" id="1.25.40.10">
    <property type="entry name" value="Tetratricopeptide repeat domain"/>
    <property type="match status" value="1"/>
</dbReference>
<dbReference type="SUPFAM" id="SSF48452">
    <property type="entry name" value="TPR-like"/>
    <property type="match status" value="1"/>
</dbReference>
<name>X1EFD2_9ZZZZ</name>
<accession>X1EFD2</accession>
<dbReference type="InterPro" id="IPR019734">
    <property type="entry name" value="TPR_rpt"/>
</dbReference>
<proteinExistence type="predicted"/>
<dbReference type="AlphaFoldDB" id="X1EFD2"/>
<comment type="caution">
    <text evidence="1">The sequence shown here is derived from an EMBL/GenBank/DDBJ whole genome shotgun (WGS) entry which is preliminary data.</text>
</comment>
<sequence>LSKDEGIEIRILEYALLGIQAGLNPLKAIFSGRRLNKIADHLLQEGKTNPRAHLVLGLSKLFTPSMFGGSIEKSIDHFQESISLYKCEQQILSFNNWGYADAFVFLSEAYKKSGQRSEARKILEELMTLFPYYIYGKIKLLSL</sequence>
<gene>
    <name evidence="1" type="ORF">S03H2_04062</name>
</gene>
<dbReference type="InterPro" id="IPR011990">
    <property type="entry name" value="TPR-like_helical_dom_sf"/>
</dbReference>
<protein>
    <submittedName>
        <fullName evidence="1">Uncharacterized protein</fullName>
    </submittedName>
</protein>
<evidence type="ECO:0000313" key="1">
    <source>
        <dbReference type="EMBL" id="GAH19030.1"/>
    </source>
</evidence>
<feature type="non-terminal residue" evidence="1">
    <location>
        <position position="1"/>
    </location>
</feature>
<dbReference type="PROSITE" id="PS50005">
    <property type="entry name" value="TPR"/>
    <property type="match status" value="1"/>
</dbReference>
<dbReference type="EMBL" id="BARU01001573">
    <property type="protein sequence ID" value="GAH19030.1"/>
    <property type="molecule type" value="Genomic_DNA"/>
</dbReference>